<evidence type="ECO:0000256" key="2">
    <source>
        <dbReference type="ARBA" id="ARBA00022692"/>
    </source>
</evidence>
<evidence type="ECO:0000256" key="1">
    <source>
        <dbReference type="ARBA" id="ARBA00022475"/>
    </source>
</evidence>
<dbReference type="GO" id="GO:0005886">
    <property type="term" value="C:plasma membrane"/>
    <property type="evidence" value="ECO:0007669"/>
    <property type="project" value="UniProtKB-SubCell"/>
</dbReference>
<dbReference type="OrthoDB" id="9763654at2"/>
<evidence type="ECO:0000256" key="5">
    <source>
        <dbReference type="HAMAP-Rule" id="MF_01600"/>
    </source>
</evidence>
<accession>A0A1B7LE36</accession>
<dbReference type="GO" id="GO:0005576">
    <property type="term" value="C:extracellular region"/>
    <property type="evidence" value="ECO:0007669"/>
    <property type="project" value="TreeGrafter"/>
</dbReference>
<keyword evidence="7" id="KW-1185">Reference proteome</keyword>
<dbReference type="EMBL" id="LYVF01000164">
    <property type="protein sequence ID" value="OAT81359.1"/>
    <property type="molecule type" value="Genomic_DNA"/>
</dbReference>
<feature type="transmembrane region" description="Helical" evidence="5">
    <location>
        <begin position="45"/>
        <end position="73"/>
    </location>
</feature>
<comment type="similarity">
    <text evidence="5">Belongs to the UPF0182 family.</text>
</comment>
<sequence length="912" mass="103684">MQHRLRYVISVLAAAVILLLALVHWGARFYTDWLWFGSVHYQQVFLTILLSAVGLRLAVWALVFAVLFANLFFTRRPIVNAAGTARRIQEGDVVTLVQPSWSRLIAPRTVTLLFAAASLILAFLISEPAAGNWLAFQQFLHPAVFNIQEPIFHRDAGFYVFRLPFLILLYRLLLWTAALSLLLVSAIYVLSGAASGGVRDILNSPSARRHLSILLAILLFIRAWGYRLDQYLLLYSEHGVVYGAGYTDIHARLVAYKILLVLCLSSAAILLINIVLGRLRPLIYSIGILVVAAIVLNGIYPALMQKFLVLPTEQDKERPYIENGIKFTRLTYDLNNIESRLFPAGGTLTPPDIKNNEDTIKNIRLWDYRPLQQTYSQLQEMRLYYEFKGIDVDRYTIDGHYRQVMLAARELNQEQLPEQAKTWVNEHLKYTHGYGIVMSPVNEINSDGLPRLLIKDIPPVTGTDLKITRPEIYYGESTDNYVAVNARGQEFDYPKGNDNAWCTYQGHSGVDVHSFWRRLMFALSFSDYKLLLSGDITNSSKLLYYRNIKQRVPKIVPFLTYDSDPYIVLNNGRLYWIWDAYTTTGMFPYAEPAKPGFNYIRNAVKVAVDAYNGDVTYYAADPGDPILQSYSHIFPGLFKPLANMPAGLRSHLRYPEDMFMIQAQKYATYHMTDYRVFYNKEDKWNLPTEVSGTNNEEQPMEPYYTIARLPGDKQPEFIQILPFTPQNKKNMVAWLAGRSDGSKYGKLLVYEFPKQQLVYGPAQVEARIDQDTTISQQLSLWSQRGSTVYRGNLMIIPVKDSLIYVEPLYLQAEQSKIPELSRVVVALGDQVVMEPTLEQALNRIFNGQLTQTGNNVPGIPPATGESVSGLAEKANQIYNQALTRLKAGDWAGYGESMQQLKTILLELQLKTK</sequence>
<dbReference type="STRING" id="1838280.A6M21_10790"/>
<dbReference type="RefSeq" id="WP_066668494.1">
    <property type="nucleotide sequence ID" value="NZ_LYVF01000164.1"/>
</dbReference>
<name>A0A1B7LE36_9FIRM</name>
<feature type="transmembrane region" description="Helical" evidence="5">
    <location>
        <begin position="254"/>
        <end position="275"/>
    </location>
</feature>
<keyword evidence="3 5" id="KW-1133">Transmembrane helix</keyword>
<protein>
    <recommendedName>
        <fullName evidence="5">UPF0182 protein A6M21_10790</fullName>
    </recommendedName>
</protein>
<evidence type="ECO:0000313" key="7">
    <source>
        <dbReference type="Proteomes" id="UP000078532"/>
    </source>
</evidence>
<evidence type="ECO:0000256" key="4">
    <source>
        <dbReference type="ARBA" id="ARBA00023136"/>
    </source>
</evidence>
<feature type="transmembrane region" description="Helical" evidence="5">
    <location>
        <begin position="7"/>
        <end position="25"/>
    </location>
</feature>
<evidence type="ECO:0000256" key="3">
    <source>
        <dbReference type="ARBA" id="ARBA00022989"/>
    </source>
</evidence>
<dbReference type="HAMAP" id="MF_01600">
    <property type="entry name" value="UPF0182"/>
    <property type="match status" value="1"/>
</dbReference>
<proteinExistence type="inferred from homology"/>
<comment type="caution">
    <text evidence="6">The sequence shown here is derived from an EMBL/GenBank/DDBJ whole genome shotgun (WGS) entry which is preliminary data.</text>
</comment>
<dbReference type="PANTHER" id="PTHR39344:SF1">
    <property type="entry name" value="UPF0182 PROTEIN SLL1060"/>
    <property type="match status" value="1"/>
</dbReference>
<feature type="transmembrane region" description="Helical" evidence="5">
    <location>
        <begin position="282"/>
        <end position="303"/>
    </location>
</feature>
<gene>
    <name evidence="6" type="ORF">A6M21_10790</name>
</gene>
<keyword evidence="1 5" id="KW-1003">Cell membrane</keyword>
<comment type="subcellular location">
    <subcellularLocation>
        <location evidence="5">Cell membrane</location>
        <topology evidence="5">Multi-pass membrane protein</topology>
    </subcellularLocation>
</comment>
<feature type="transmembrane region" description="Helical" evidence="5">
    <location>
        <begin position="105"/>
        <end position="125"/>
    </location>
</feature>
<dbReference type="InterPro" id="IPR005372">
    <property type="entry name" value="UPF0182"/>
</dbReference>
<dbReference type="Pfam" id="PF03699">
    <property type="entry name" value="UPF0182"/>
    <property type="match status" value="1"/>
</dbReference>
<dbReference type="PANTHER" id="PTHR39344">
    <property type="entry name" value="UPF0182 PROTEIN SLL1060"/>
    <property type="match status" value="1"/>
</dbReference>
<keyword evidence="4 5" id="KW-0472">Membrane</keyword>
<keyword evidence="2 5" id="KW-0812">Transmembrane</keyword>
<evidence type="ECO:0000313" key="6">
    <source>
        <dbReference type="EMBL" id="OAT81359.1"/>
    </source>
</evidence>
<dbReference type="AlphaFoldDB" id="A0A1B7LE36"/>
<reference evidence="6 7" key="1">
    <citation type="submission" date="2016-04" db="EMBL/GenBank/DDBJ databases">
        <authorList>
            <person name="Evans L.H."/>
            <person name="Alamgir A."/>
            <person name="Owens N."/>
            <person name="Weber N.D."/>
            <person name="Virtaneva K."/>
            <person name="Barbian K."/>
            <person name="Babar A."/>
            <person name="Rosenke K."/>
        </authorList>
    </citation>
    <scope>NUCLEOTIDE SEQUENCE [LARGE SCALE GENOMIC DNA]</scope>
    <source>
        <strain evidence="6 7">LMa1</strain>
    </source>
</reference>
<organism evidence="6 7">
    <name type="scientific">Desulfotomaculum copahuensis</name>
    <dbReference type="NCBI Taxonomy" id="1838280"/>
    <lineage>
        <taxon>Bacteria</taxon>
        <taxon>Bacillati</taxon>
        <taxon>Bacillota</taxon>
        <taxon>Clostridia</taxon>
        <taxon>Eubacteriales</taxon>
        <taxon>Desulfotomaculaceae</taxon>
        <taxon>Desulfotomaculum</taxon>
    </lineage>
</organism>
<feature type="transmembrane region" description="Helical" evidence="5">
    <location>
        <begin position="168"/>
        <end position="190"/>
    </location>
</feature>
<dbReference type="Proteomes" id="UP000078532">
    <property type="component" value="Unassembled WGS sequence"/>
</dbReference>
<feature type="transmembrane region" description="Helical" evidence="5">
    <location>
        <begin position="211"/>
        <end position="228"/>
    </location>
</feature>